<keyword evidence="2" id="KW-1185">Reference proteome</keyword>
<reference evidence="1 2" key="1">
    <citation type="submission" date="2024-11" db="EMBL/GenBank/DDBJ databases">
        <title>A near-complete genome assembly of Cinchona calisaya.</title>
        <authorList>
            <person name="Lian D.C."/>
            <person name="Zhao X.W."/>
            <person name="Wei L."/>
        </authorList>
    </citation>
    <scope>NUCLEOTIDE SEQUENCE [LARGE SCALE GENOMIC DNA]</scope>
    <source>
        <tissue evidence="1">Nenye</tissue>
    </source>
</reference>
<dbReference type="EMBL" id="JBJUIK010000016">
    <property type="protein sequence ID" value="KAL3500798.1"/>
    <property type="molecule type" value="Genomic_DNA"/>
</dbReference>
<comment type="caution">
    <text evidence="1">The sequence shown here is derived from an EMBL/GenBank/DDBJ whole genome shotgun (WGS) entry which is preliminary data.</text>
</comment>
<dbReference type="Proteomes" id="UP001630127">
    <property type="component" value="Unassembled WGS sequence"/>
</dbReference>
<organism evidence="1 2">
    <name type="scientific">Cinchona calisaya</name>
    <dbReference type="NCBI Taxonomy" id="153742"/>
    <lineage>
        <taxon>Eukaryota</taxon>
        <taxon>Viridiplantae</taxon>
        <taxon>Streptophyta</taxon>
        <taxon>Embryophyta</taxon>
        <taxon>Tracheophyta</taxon>
        <taxon>Spermatophyta</taxon>
        <taxon>Magnoliopsida</taxon>
        <taxon>eudicotyledons</taxon>
        <taxon>Gunneridae</taxon>
        <taxon>Pentapetalae</taxon>
        <taxon>asterids</taxon>
        <taxon>lamiids</taxon>
        <taxon>Gentianales</taxon>
        <taxon>Rubiaceae</taxon>
        <taxon>Cinchonoideae</taxon>
        <taxon>Cinchoneae</taxon>
        <taxon>Cinchona</taxon>
    </lineage>
</organism>
<accession>A0ABD2Y0U6</accession>
<proteinExistence type="predicted"/>
<sequence length="83" mass="9628">MEGERWWIARDRRLWEEKEGGKVFDFTHFSTMPMKTDLVGVELKWSLKGFKGLVEKRIEREGGLSVKVASYSGIFGRIEYKGG</sequence>
<evidence type="ECO:0000313" key="2">
    <source>
        <dbReference type="Proteomes" id="UP001630127"/>
    </source>
</evidence>
<protein>
    <submittedName>
        <fullName evidence="1">Uncharacterized protein</fullName>
    </submittedName>
</protein>
<evidence type="ECO:0000313" key="1">
    <source>
        <dbReference type="EMBL" id="KAL3500798.1"/>
    </source>
</evidence>
<dbReference type="AlphaFoldDB" id="A0ABD2Y0U6"/>
<gene>
    <name evidence="1" type="ORF">ACH5RR_039891</name>
</gene>
<name>A0ABD2Y0U6_9GENT</name>